<evidence type="ECO:0000313" key="2">
    <source>
        <dbReference type="EMBL" id="KAI2643878.1"/>
    </source>
</evidence>
<keyword evidence="2" id="KW-0548">Nucleotidyltransferase</keyword>
<proteinExistence type="predicted"/>
<protein>
    <submittedName>
        <fullName evidence="2">RNA-directed DNA polymerase from transposon BS</fullName>
    </submittedName>
</protein>
<keyword evidence="2" id="KW-0808">Transferase</keyword>
<dbReference type="EMBL" id="JACTAM010002716">
    <property type="protein sequence ID" value="KAI2643878.1"/>
    <property type="molecule type" value="Genomic_DNA"/>
</dbReference>
<evidence type="ECO:0000259" key="1">
    <source>
        <dbReference type="Pfam" id="PF00078"/>
    </source>
</evidence>
<organism evidence="2 3">
    <name type="scientific">Labeo rohita</name>
    <name type="common">Indian major carp</name>
    <name type="synonym">Cyprinus rohita</name>
    <dbReference type="NCBI Taxonomy" id="84645"/>
    <lineage>
        <taxon>Eukaryota</taxon>
        <taxon>Metazoa</taxon>
        <taxon>Chordata</taxon>
        <taxon>Craniata</taxon>
        <taxon>Vertebrata</taxon>
        <taxon>Euteleostomi</taxon>
        <taxon>Actinopterygii</taxon>
        <taxon>Neopterygii</taxon>
        <taxon>Teleostei</taxon>
        <taxon>Ostariophysi</taxon>
        <taxon>Cypriniformes</taxon>
        <taxon>Cyprinidae</taxon>
        <taxon>Labeoninae</taxon>
        <taxon>Labeonini</taxon>
        <taxon>Labeo</taxon>
    </lineage>
</organism>
<dbReference type="PANTHER" id="PTHR33332">
    <property type="entry name" value="REVERSE TRANSCRIPTASE DOMAIN-CONTAINING PROTEIN"/>
    <property type="match status" value="1"/>
</dbReference>
<evidence type="ECO:0000313" key="3">
    <source>
        <dbReference type="Proteomes" id="UP000830375"/>
    </source>
</evidence>
<keyword evidence="3" id="KW-1185">Reference proteome</keyword>
<dbReference type="GO" id="GO:0003964">
    <property type="term" value="F:RNA-directed DNA polymerase activity"/>
    <property type="evidence" value="ECO:0007669"/>
    <property type="project" value="UniProtKB-KW"/>
</dbReference>
<feature type="domain" description="Reverse transcriptase" evidence="1">
    <location>
        <begin position="106"/>
        <end position="233"/>
    </location>
</feature>
<sequence>MRTTSMQMSFPETVSDSLCRNSLVMQTDCCSSCPGSWSQMILEVKMLDVDTRGWCGYTWSTVVRPVGCTAKFSLTPLETAYGREMNSSGEHSCSQHANCTLPQNFAYNTIHLALVGEKLIAVRLDASLVSWIVNYLPGRPQYVLLQHCVSDRVIRKTGAPQGTVLSPFLFTMYTADFSYCTESCHLQNCFDDSAIVSCISGGEETEYRTTAENVVTWCERNHLQLTVTKTKGLVVKLRRTMALMTPDDAEDVLRVCGGRAIFAVVCRGRGLKVADADRLNKLMRKAASVVVVELEEFSRVVDTTI</sequence>
<name>A0ABQ8KZI9_LABRO</name>
<dbReference type="Proteomes" id="UP000830375">
    <property type="component" value="Unassembled WGS sequence"/>
</dbReference>
<gene>
    <name evidence="2" type="ORF">H4Q32_024896</name>
</gene>
<keyword evidence="2" id="KW-0695">RNA-directed DNA polymerase</keyword>
<accession>A0ABQ8KZI9</accession>
<dbReference type="Pfam" id="PF00078">
    <property type="entry name" value="RVT_1"/>
    <property type="match status" value="1"/>
</dbReference>
<dbReference type="InterPro" id="IPR000477">
    <property type="entry name" value="RT_dom"/>
</dbReference>
<reference evidence="2 3" key="1">
    <citation type="submission" date="2022-01" db="EMBL/GenBank/DDBJ databases">
        <title>A high-quality chromosome-level genome assembly of rohu carp, Labeo rohita.</title>
        <authorList>
            <person name="Arick M.A. II"/>
            <person name="Hsu C.-Y."/>
            <person name="Magbanua Z."/>
            <person name="Pechanova O."/>
            <person name="Grover C."/>
            <person name="Miller E."/>
            <person name="Thrash A."/>
            <person name="Ezzel L."/>
            <person name="Alam S."/>
            <person name="Benzie J."/>
            <person name="Hamilton M."/>
            <person name="Karsi A."/>
            <person name="Lawrence M.L."/>
            <person name="Peterson D.G."/>
        </authorList>
    </citation>
    <scope>NUCLEOTIDE SEQUENCE [LARGE SCALE GENOMIC DNA]</scope>
    <source>
        <strain evidence="3">BAU-BD-2019</strain>
        <tissue evidence="2">Blood</tissue>
    </source>
</reference>
<comment type="caution">
    <text evidence="2">The sequence shown here is derived from an EMBL/GenBank/DDBJ whole genome shotgun (WGS) entry which is preliminary data.</text>
</comment>